<gene>
    <name evidence="3" type="ORF">DKK70_14525</name>
</gene>
<dbReference type="InterPro" id="IPR003509">
    <property type="entry name" value="UPF0102_YraN-like"/>
</dbReference>
<dbReference type="GO" id="GO:0003676">
    <property type="term" value="F:nucleic acid binding"/>
    <property type="evidence" value="ECO:0007669"/>
    <property type="project" value="InterPro"/>
</dbReference>
<keyword evidence="4" id="KW-1185">Reference proteome</keyword>
<dbReference type="SUPFAM" id="SSF52980">
    <property type="entry name" value="Restriction endonuclease-like"/>
    <property type="match status" value="1"/>
</dbReference>
<dbReference type="InterPro" id="IPR011856">
    <property type="entry name" value="tRNA_endonuc-like_dom_sf"/>
</dbReference>
<comment type="similarity">
    <text evidence="1 2">Belongs to the UPF0102 family.</text>
</comment>
<dbReference type="PANTHER" id="PTHR34039">
    <property type="entry name" value="UPF0102 PROTEIN YRAN"/>
    <property type="match status" value="1"/>
</dbReference>
<reference evidence="3 4" key="1">
    <citation type="submission" date="2018-05" db="EMBL/GenBank/DDBJ databases">
        <title>Reference genomes for bee gut microbiota database.</title>
        <authorList>
            <person name="Ellegaard K.M."/>
        </authorList>
    </citation>
    <scope>NUCLEOTIDE SEQUENCE [LARGE SCALE GENOMIC DNA]</scope>
    <source>
        <strain evidence="3 4">ESL0182</strain>
    </source>
</reference>
<proteinExistence type="inferred from homology"/>
<organism evidence="3 4">
    <name type="scientific">Gilliamella apicola</name>
    <dbReference type="NCBI Taxonomy" id="1196095"/>
    <lineage>
        <taxon>Bacteria</taxon>
        <taxon>Pseudomonadati</taxon>
        <taxon>Pseudomonadota</taxon>
        <taxon>Gammaproteobacteria</taxon>
        <taxon>Orbales</taxon>
        <taxon>Orbaceae</taxon>
        <taxon>Gilliamella</taxon>
    </lineage>
</organism>
<sequence>MKHLKHLKPLNQPRQQRHLNRLNNKANSQKIGKHYEQIACQFLTQQGLLLIAQNSQYQIGEIDLIMRDNTSLVFVEVRYRKNANFGEAEMTISSQKQLKIKQAAQLWMLENNLNIEDTDFRFDVFAITGKNQKWIINAF</sequence>
<accession>A0A2V4E681</accession>
<dbReference type="PANTHER" id="PTHR34039:SF1">
    <property type="entry name" value="UPF0102 PROTEIN YRAN"/>
    <property type="match status" value="1"/>
</dbReference>
<dbReference type="InterPro" id="IPR011335">
    <property type="entry name" value="Restrct_endonuc-II-like"/>
</dbReference>
<comment type="caution">
    <text evidence="3">The sequence shown here is derived from an EMBL/GenBank/DDBJ whole genome shotgun (WGS) entry which is preliminary data.</text>
</comment>
<dbReference type="Pfam" id="PF02021">
    <property type="entry name" value="UPF0102"/>
    <property type="match status" value="1"/>
</dbReference>
<dbReference type="Proteomes" id="UP000247932">
    <property type="component" value="Unassembled WGS sequence"/>
</dbReference>
<dbReference type="NCBIfam" id="NF009150">
    <property type="entry name" value="PRK12497.1-3"/>
    <property type="match status" value="1"/>
</dbReference>
<dbReference type="STRING" id="1196095.GAPWK_0284"/>
<dbReference type="Gene3D" id="3.40.1350.10">
    <property type="match status" value="1"/>
</dbReference>
<evidence type="ECO:0000313" key="4">
    <source>
        <dbReference type="Proteomes" id="UP000247932"/>
    </source>
</evidence>
<evidence type="ECO:0000256" key="1">
    <source>
        <dbReference type="ARBA" id="ARBA00006738"/>
    </source>
</evidence>
<dbReference type="AlphaFoldDB" id="A0A2V4E681"/>
<name>A0A2V4E681_9GAMM</name>
<evidence type="ECO:0000313" key="3">
    <source>
        <dbReference type="EMBL" id="PXZ03897.1"/>
    </source>
</evidence>
<protein>
    <recommendedName>
        <fullName evidence="2">UPF0102 protein DKK70_14525</fullName>
    </recommendedName>
</protein>
<dbReference type="EMBL" id="QGLR01000017">
    <property type="protein sequence ID" value="PXZ03897.1"/>
    <property type="molecule type" value="Genomic_DNA"/>
</dbReference>
<dbReference type="HAMAP" id="MF_00048">
    <property type="entry name" value="UPF0102"/>
    <property type="match status" value="1"/>
</dbReference>
<evidence type="ECO:0000256" key="2">
    <source>
        <dbReference type="HAMAP-Rule" id="MF_00048"/>
    </source>
</evidence>
<dbReference type="NCBIfam" id="TIGR00252">
    <property type="entry name" value="YraN family protein"/>
    <property type="match status" value="1"/>
</dbReference>
<dbReference type="OrthoDB" id="9794876at2"/>